<keyword evidence="2" id="KW-1185">Reference proteome</keyword>
<protein>
    <recommendedName>
        <fullName evidence="3">Alcohol acetyltransferase</fullName>
    </recommendedName>
</protein>
<dbReference type="Gene3D" id="3.30.559.10">
    <property type="entry name" value="Chloramphenicol acetyltransferase-like domain"/>
    <property type="match status" value="1"/>
</dbReference>
<organism evidence="1 2">
    <name type="scientific">Aspergillus ellipticus CBS 707.79</name>
    <dbReference type="NCBI Taxonomy" id="1448320"/>
    <lineage>
        <taxon>Eukaryota</taxon>
        <taxon>Fungi</taxon>
        <taxon>Dikarya</taxon>
        <taxon>Ascomycota</taxon>
        <taxon>Pezizomycotina</taxon>
        <taxon>Eurotiomycetes</taxon>
        <taxon>Eurotiomycetidae</taxon>
        <taxon>Eurotiales</taxon>
        <taxon>Aspergillaceae</taxon>
        <taxon>Aspergillus</taxon>
        <taxon>Aspergillus subgen. Circumdati</taxon>
    </lineage>
</organism>
<dbReference type="InterPro" id="IPR023213">
    <property type="entry name" value="CAT-like_dom_sf"/>
</dbReference>
<dbReference type="InterPro" id="IPR010828">
    <property type="entry name" value="Atf2/Sli1-like"/>
</dbReference>
<evidence type="ECO:0008006" key="3">
    <source>
        <dbReference type="Google" id="ProtNLM"/>
    </source>
</evidence>
<dbReference type="PANTHER" id="PTHR28037:SF1">
    <property type="entry name" value="ALCOHOL O-ACETYLTRANSFERASE 1-RELATED"/>
    <property type="match status" value="1"/>
</dbReference>
<dbReference type="SUPFAM" id="SSF52777">
    <property type="entry name" value="CoA-dependent acyltransferases"/>
    <property type="match status" value="2"/>
</dbReference>
<gene>
    <name evidence="1" type="ORF">BO71DRAFT_400999</name>
</gene>
<reference evidence="1 2" key="1">
    <citation type="submission" date="2018-02" db="EMBL/GenBank/DDBJ databases">
        <title>The genomes of Aspergillus section Nigri reveals drivers in fungal speciation.</title>
        <authorList>
            <consortium name="DOE Joint Genome Institute"/>
            <person name="Vesth T.C."/>
            <person name="Nybo J."/>
            <person name="Theobald S."/>
            <person name="Brandl J."/>
            <person name="Frisvad J.C."/>
            <person name="Nielsen K.F."/>
            <person name="Lyhne E.K."/>
            <person name="Kogle M.E."/>
            <person name="Kuo A."/>
            <person name="Riley R."/>
            <person name="Clum A."/>
            <person name="Nolan M."/>
            <person name="Lipzen A."/>
            <person name="Salamov A."/>
            <person name="Henrissat B."/>
            <person name="Wiebenga A."/>
            <person name="De vries R.P."/>
            <person name="Grigoriev I.V."/>
            <person name="Mortensen U.H."/>
            <person name="Andersen M.R."/>
            <person name="Baker S.E."/>
        </authorList>
    </citation>
    <scope>NUCLEOTIDE SEQUENCE [LARGE SCALE GENOMIC DNA]</scope>
    <source>
        <strain evidence="1 2">CBS 707.79</strain>
    </source>
</reference>
<name>A0A319D395_9EURO</name>
<dbReference type="OrthoDB" id="2150604at2759"/>
<accession>A0A319D395</accession>
<dbReference type="InterPro" id="IPR052058">
    <property type="entry name" value="Alcohol_O-acetyltransferase"/>
</dbReference>
<dbReference type="Proteomes" id="UP000247810">
    <property type="component" value="Unassembled WGS sequence"/>
</dbReference>
<dbReference type="EMBL" id="KZ825931">
    <property type="protein sequence ID" value="PYH91925.1"/>
    <property type="molecule type" value="Genomic_DNA"/>
</dbReference>
<dbReference type="VEuPathDB" id="FungiDB:BO71DRAFT_400999"/>
<evidence type="ECO:0000313" key="2">
    <source>
        <dbReference type="Proteomes" id="UP000247810"/>
    </source>
</evidence>
<proteinExistence type="predicted"/>
<dbReference type="PANTHER" id="PTHR28037">
    <property type="entry name" value="ALCOHOL O-ACETYLTRANSFERASE 1-RELATED"/>
    <property type="match status" value="1"/>
</dbReference>
<dbReference type="STRING" id="1448320.A0A319D395"/>
<dbReference type="AlphaFoldDB" id="A0A319D395"/>
<dbReference type="Pfam" id="PF07247">
    <property type="entry name" value="AATase"/>
    <property type="match status" value="1"/>
</dbReference>
<sequence length="459" mass="51029">MDKFEKLRPVGQLEKYSTARHPLGLYFNVAVSATYTLPETFTLPIKDYVYKTCETLIGQHPILSAIPVGEDTDDTWWVRLPEVDLSQPVSFRQRTRDFPDGDEPDDELSELLQVQHSTGFTAPLPYWRLFILTDDANERRFTAAYVFHHATGDGMSGKAFHETFLEALHAAASLAPGEAKQIIPSPKAPLLPNLEAVHPLPASLPFMCNVLFRAKVWSPRDPGLWTGAKMFLPLDTHVRQVVIPAAVSSALRKICRQNNTTITCALQTAIARALFAHLPQKYTKVKLTGAISSRRWLKGEITDQSMGIWVVDYSDTYLRRRVANYSTTFPWDEAKRSRETLERVLNREGKNTGVGLLKYVGNFNEFLKGKIGKDRGDSFEVSNIGVLKSDQTDPSRPRIGRVMFSQSPNVSGAVLVVSSLSGGDGCLTLGISWQKGVAEQELMNAAVDTLIKELHGAAQ</sequence>
<dbReference type="GO" id="GO:0008080">
    <property type="term" value="F:N-acetyltransferase activity"/>
    <property type="evidence" value="ECO:0007669"/>
    <property type="project" value="TreeGrafter"/>
</dbReference>
<evidence type="ECO:0000313" key="1">
    <source>
        <dbReference type="EMBL" id="PYH91925.1"/>
    </source>
</evidence>